<organism evidence="2 3">
    <name type="scientific">Limobrevibacterium gyesilva</name>
    <dbReference type="NCBI Taxonomy" id="2991712"/>
    <lineage>
        <taxon>Bacteria</taxon>
        <taxon>Pseudomonadati</taxon>
        <taxon>Pseudomonadota</taxon>
        <taxon>Alphaproteobacteria</taxon>
        <taxon>Acetobacterales</taxon>
        <taxon>Acetobacteraceae</taxon>
        <taxon>Limobrevibacterium</taxon>
    </lineage>
</organism>
<dbReference type="AlphaFoldDB" id="A0AA41YN16"/>
<gene>
    <name evidence="2" type="ORF">OL599_18280</name>
</gene>
<reference evidence="2" key="2">
    <citation type="submission" date="2022-10" db="EMBL/GenBank/DDBJ databases">
        <authorList>
            <person name="Trinh H.N."/>
        </authorList>
    </citation>
    <scope>NUCLEOTIDE SEQUENCE</scope>
    <source>
        <strain evidence="2">RN2-1</strain>
    </source>
</reference>
<name>A0AA41YN16_9PROT</name>
<dbReference type="InterPro" id="IPR010845">
    <property type="entry name" value="FlaF"/>
</dbReference>
<dbReference type="GO" id="GO:0044781">
    <property type="term" value="P:bacterial-type flagellum organization"/>
    <property type="evidence" value="ECO:0007669"/>
    <property type="project" value="InterPro"/>
</dbReference>
<comment type="caution">
    <text evidence="2">The sequence shown here is derived from an EMBL/GenBank/DDBJ whole genome shotgun (WGS) entry which is preliminary data.</text>
</comment>
<protein>
    <submittedName>
        <fullName evidence="2">Flagellar biosynthesis regulator FlaF</fullName>
    </submittedName>
</protein>
<keyword evidence="2" id="KW-0969">Cilium</keyword>
<dbReference type="Proteomes" id="UP001165679">
    <property type="component" value="Unassembled WGS sequence"/>
</dbReference>
<reference evidence="2" key="1">
    <citation type="submission" date="2022-09" db="EMBL/GenBank/DDBJ databases">
        <title>Rhodovastum sp. nov. RN2-1 isolated from soil in Seongnam, South Korea.</title>
        <authorList>
            <person name="Le N.T."/>
        </authorList>
    </citation>
    <scope>NUCLEOTIDE SEQUENCE</scope>
    <source>
        <strain evidence="2">RN2-1</strain>
    </source>
</reference>
<dbReference type="Pfam" id="PF07309">
    <property type="entry name" value="FlaF"/>
    <property type="match status" value="1"/>
</dbReference>
<accession>A0AA41YN16</accession>
<keyword evidence="2" id="KW-0966">Cell projection</keyword>
<proteinExistence type="predicted"/>
<feature type="region of interest" description="Disordered" evidence="1">
    <location>
        <begin position="1"/>
        <end position="23"/>
    </location>
</feature>
<evidence type="ECO:0000256" key="1">
    <source>
        <dbReference type="SAM" id="MobiDB-lite"/>
    </source>
</evidence>
<evidence type="ECO:0000313" key="2">
    <source>
        <dbReference type="EMBL" id="MCW3476514.1"/>
    </source>
</evidence>
<sequence>MQRMADATRAYAASSAHRSAREQEADVFRRANVALRQSATAGAATRARALADNGRLWTTLIDLTRDPQNQLPQAIRASIISVGLAVQREMQNETPDLEFLVNVNENLALGLSARP</sequence>
<evidence type="ECO:0000313" key="3">
    <source>
        <dbReference type="Proteomes" id="UP001165679"/>
    </source>
</evidence>
<keyword evidence="2" id="KW-0282">Flagellum</keyword>
<dbReference type="EMBL" id="JAPDNT010000020">
    <property type="protein sequence ID" value="MCW3476514.1"/>
    <property type="molecule type" value="Genomic_DNA"/>
</dbReference>
<feature type="compositionally biased region" description="Low complexity" evidence="1">
    <location>
        <begin position="1"/>
        <end position="17"/>
    </location>
</feature>
<keyword evidence="3" id="KW-1185">Reference proteome</keyword>